<protein>
    <submittedName>
        <fullName evidence="1">Uncharacterized protein</fullName>
    </submittedName>
</protein>
<gene>
    <name evidence="1" type="ORF">CWC22_008685</name>
</gene>
<dbReference type="AlphaFoldDB" id="A0A5S3V327"/>
<dbReference type="STRING" id="43658.AT705_01555"/>
<sequence>MNKMEKIFVSVVNSQDPLHRESFEYQTVFLSKVKPDPTNGRFLPCALISDEDAKLFIEKRLSKRQLVEKYEAEERVIVGKNCIINCMKYGSFEWSKAQKSIDTIVELGDNIAVCEMIQVPTIYPIENGDFQILTGHRRFFALVYAKGYDSYEQFKVYDRRPLFTKVKQFQENASREDLPQYGKLQAFQNALSEINALNKARKSAGHKALTIKEVAANLGISMGAYDNYNVLTRYPSVLRAYEEGCSLSFRKAKKIVTSVESEYKQTHGKKALNALDKQTISESIYARVTGKHQIRKPASDIYKLEPIRSASALKTLLTNDVTKIDCGVNWQDLDWEDHASISSALIQLSKYLNQDQPQR</sequence>
<evidence type="ECO:0000313" key="2">
    <source>
        <dbReference type="Proteomes" id="UP000305729"/>
    </source>
</evidence>
<organism evidence="1 2">
    <name type="scientific">Pseudoalteromonas rubra</name>
    <dbReference type="NCBI Taxonomy" id="43658"/>
    <lineage>
        <taxon>Bacteria</taxon>
        <taxon>Pseudomonadati</taxon>
        <taxon>Pseudomonadota</taxon>
        <taxon>Gammaproteobacteria</taxon>
        <taxon>Alteromonadales</taxon>
        <taxon>Pseudoalteromonadaceae</taxon>
        <taxon>Pseudoalteromonas</taxon>
    </lineage>
</organism>
<accession>A0A5S3V327</accession>
<reference evidence="1 2" key="1">
    <citation type="submission" date="2019-10" db="EMBL/GenBank/DDBJ databases">
        <title>Pseudoalteromonas rubra S4059.</title>
        <authorList>
            <person name="Paulsen S."/>
            <person name="Wang X."/>
        </authorList>
    </citation>
    <scope>NUCLEOTIDE SEQUENCE [LARGE SCALE GENOMIC DNA]</scope>
    <source>
        <strain evidence="1 2">S4059</strain>
    </source>
</reference>
<dbReference type="OrthoDB" id="6327781at2"/>
<dbReference type="EMBL" id="CP045429">
    <property type="protein sequence ID" value="QPB83062.1"/>
    <property type="molecule type" value="Genomic_DNA"/>
</dbReference>
<evidence type="ECO:0000313" key="1">
    <source>
        <dbReference type="EMBL" id="QPB83062.1"/>
    </source>
</evidence>
<name>A0A5S3V327_9GAMM</name>
<proteinExistence type="predicted"/>
<dbReference type="Proteomes" id="UP000305729">
    <property type="component" value="Chromosome 1"/>
</dbReference>